<reference evidence="1" key="1">
    <citation type="submission" date="2018-04" db="EMBL/GenBank/DDBJ databases">
        <title>Draft Genome Sequences of Chryseobacterium lactis NCTC11390T isolated from milk, Chryseobacterium oncorhynchi 701B-08T from rainbow trout, and Chryseobacterium viscerum 687B-08T from diseased fish.</title>
        <authorList>
            <person name="Jeong J.-J."/>
            <person name="Lee Y.J."/>
            <person name="Pathiraja D."/>
            <person name="Park B."/>
            <person name="Choi I.-G."/>
            <person name="Kim K.D."/>
        </authorList>
    </citation>
    <scope>NUCLEOTIDE SEQUENCE [LARGE SCALE GENOMIC DNA]</scope>
    <source>
        <strain evidence="1">701B-08</strain>
    </source>
</reference>
<keyword evidence="2" id="KW-1185">Reference proteome</keyword>
<evidence type="ECO:0000313" key="2">
    <source>
        <dbReference type="Proteomes" id="UP000236182"/>
    </source>
</evidence>
<dbReference type="AlphaFoldDB" id="A0A316WCL4"/>
<proteinExistence type="predicted"/>
<dbReference type="OrthoDB" id="1271020at2"/>
<gene>
    <name evidence="1" type="ORF">C1638_021940</name>
</gene>
<organism evidence="1 2">
    <name type="scientific">Chryseobacterium oncorhynchi</name>
    <dbReference type="NCBI Taxonomy" id="741074"/>
    <lineage>
        <taxon>Bacteria</taxon>
        <taxon>Pseudomonadati</taxon>
        <taxon>Bacteroidota</taxon>
        <taxon>Flavobacteriia</taxon>
        <taxon>Flavobacteriales</taxon>
        <taxon>Weeksellaceae</taxon>
        <taxon>Chryseobacterium group</taxon>
        <taxon>Chryseobacterium</taxon>
    </lineage>
</organism>
<accession>A0A316WCL4</accession>
<dbReference type="EMBL" id="PPEI02000014">
    <property type="protein sequence ID" value="PWN59161.1"/>
    <property type="molecule type" value="Genomic_DNA"/>
</dbReference>
<comment type="caution">
    <text evidence="1">The sequence shown here is derived from an EMBL/GenBank/DDBJ whole genome shotgun (WGS) entry which is preliminary data.</text>
</comment>
<dbReference type="RefSeq" id="WP_109624076.1">
    <property type="nucleotide sequence ID" value="NZ_PPEI02000014.1"/>
</dbReference>
<sequence>MKTFKIPTVSFGEIELTEEDLKLAKPIIDLAFSSLDDSHYDTVKKMKVSDVLETLAKMTDGELYHFAKINEEFMTSAGYKIDSFTLRIWKEIFKRNGIGYKQVGYISNKQRNLLIRLGLKYRVDRVK</sequence>
<name>A0A316WCL4_9FLAO</name>
<evidence type="ECO:0000313" key="1">
    <source>
        <dbReference type="EMBL" id="PWN59161.1"/>
    </source>
</evidence>
<dbReference type="Proteomes" id="UP000236182">
    <property type="component" value="Unassembled WGS sequence"/>
</dbReference>
<protein>
    <submittedName>
        <fullName evidence="1">Uncharacterized protein</fullName>
    </submittedName>
</protein>